<gene>
    <name evidence="1" type="ORF">AYJ54_00230</name>
</gene>
<sequence>MDIFQSVRTQISGHRHPCGAYIAGDSDVFRTPVAATDDGEQRAIFRGLNFRVLGLVRSIE</sequence>
<dbReference type="AlphaFoldDB" id="A0A176YN29"/>
<dbReference type="Proteomes" id="UP000076959">
    <property type="component" value="Unassembled WGS sequence"/>
</dbReference>
<protein>
    <submittedName>
        <fullName evidence="1">Uncharacterized protein</fullName>
    </submittedName>
</protein>
<dbReference type="STRING" id="1505087.AYJ54_00230"/>
<evidence type="ECO:0000313" key="2">
    <source>
        <dbReference type="Proteomes" id="UP000076959"/>
    </source>
</evidence>
<dbReference type="EMBL" id="LUUB01000068">
    <property type="protein sequence ID" value="OAF07543.1"/>
    <property type="molecule type" value="Genomic_DNA"/>
</dbReference>
<reference evidence="1 2" key="1">
    <citation type="submission" date="2016-03" db="EMBL/GenBank/DDBJ databases">
        <title>Draft Genome Sequence of the Strain BR 10245 (Bradyrhizobium sp.) isolated from nodules of Centrolobium paraense.</title>
        <authorList>
            <person name="Simoes-Araujo J.L.Sr."/>
            <person name="Barauna A.C."/>
            <person name="Silva K."/>
            <person name="Zilli J.E."/>
        </authorList>
    </citation>
    <scope>NUCLEOTIDE SEQUENCE [LARGE SCALE GENOMIC DNA]</scope>
    <source>
        <strain evidence="1 2">BR 10245</strain>
    </source>
</reference>
<comment type="caution">
    <text evidence="1">The sequence shown here is derived from an EMBL/GenBank/DDBJ whole genome shotgun (WGS) entry which is preliminary data.</text>
</comment>
<proteinExistence type="predicted"/>
<evidence type="ECO:0000313" key="1">
    <source>
        <dbReference type="EMBL" id="OAF07543.1"/>
    </source>
</evidence>
<accession>A0A176YN29</accession>
<keyword evidence="2" id="KW-1185">Reference proteome</keyword>
<name>A0A176YN29_9BRAD</name>
<organism evidence="1 2">
    <name type="scientific">Bradyrhizobium centrolobii</name>
    <dbReference type="NCBI Taxonomy" id="1505087"/>
    <lineage>
        <taxon>Bacteria</taxon>
        <taxon>Pseudomonadati</taxon>
        <taxon>Pseudomonadota</taxon>
        <taxon>Alphaproteobacteria</taxon>
        <taxon>Hyphomicrobiales</taxon>
        <taxon>Nitrobacteraceae</taxon>
        <taxon>Bradyrhizobium</taxon>
    </lineage>
</organism>